<dbReference type="Proteomes" id="UP000735302">
    <property type="component" value="Unassembled WGS sequence"/>
</dbReference>
<sequence>MAPKLTKKFIEVPVFSKLRVNLAAQVLSHSAATGIAFLCQTGIFPAIYMATSKFVQGFDSLFNIFKVTGRRSKAAFKYPIPNSSSHITFLLESRNGLEPFSTVLKM</sequence>
<protein>
    <submittedName>
        <fullName evidence="2">Transposable element p transposase</fullName>
    </submittedName>
</protein>
<evidence type="ECO:0000259" key="1">
    <source>
        <dbReference type="Pfam" id="PF21788"/>
    </source>
</evidence>
<dbReference type="AlphaFoldDB" id="A0AAV4BLA9"/>
<comment type="caution">
    <text evidence="2">The sequence shown here is derived from an EMBL/GenBank/DDBJ whole genome shotgun (WGS) entry which is preliminary data.</text>
</comment>
<dbReference type="EMBL" id="BLXT01005065">
    <property type="protein sequence ID" value="GFO19603.1"/>
    <property type="molecule type" value="Genomic_DNA"/>
</dbReference>
<name>A0AAV4BLA9_9GAST</name>
<evidence type="ECO:0000313" key="2">
    <source>
        <dbReference type="EMBL" id="GFO19603.1"/>
    </source>
</evidence>
<gene>
    <name evidence="2" type="ORF">PoB_004610800</name>
</gene>
<reference evidence="2 3" key="1">
    <citation type="journal article" date="2021" name="Elife">
        <title>Chloroplast acquisition without the gene transfer in kleptoplastic sea slugs, Plakobranchus ocellatus.</title>
        <authorList>
            <person name="Maeda T."/>
            <person name="Takahashi S."/>
            <person name="Yoshida T."/>
            <person name="Shimamura S."/>
            <person name="Takaki Y."/>
            <person name="Nagai Y."/>
            <person name="Toyoda A."/>
            <person name="Suzuki Y."/>
            <person name="Arimoto A."/>
            <person name="Ishii H."/>
            <person name="Satoh N."/>
            <person name="Nishiyama T."/>
            <person name="Hasebe M."/>
            <person name="Maruyama T."/>
            <person name="Minagawa J."/>
            <person name="Obokata J."/>
            <person name="Shigenobu S."/>
        </authorList>
    </citation>
    <scope>NUCLEOTIDE SEQUENCE [LARGE SCALE GENOMIC DNA]</scope>
</reference>
<keyword evidence="3" id="KW-1185">Reference proteome</keyword>
<dbReference type="Pfam" id="PF21788">
    <property type="entry name" value="TNP-like_GBD"/>
    <property type="match status" value="1"/>
</dbReference>
<dbReference type="InterPro" id="IPR048366">
    <property type="entry name" value="TNP-like_GBD"/>
</dbReference>
<organism evidence="2 3">
    <name type="scientific">Plakobranchus ocellatus</name>
    <dbReference type="NCBI Taxonomy" id="259542"/>
    <lineage>
        <taxon>Eukaryota</taxon>
        <taxon>Metazoa</taxon>
        <taxon>Spiralia</taxon>
        <taxon>Lophotrochozoa</taxon>
        <taxon>Mollusca</taxon>
        <taxon>Gastropoda</taxon>
        <taxon>Heterobranchia</taxon>
        <taxon>Euthyneura</taxon>
        <taxon>Panpulmonata</taxon>
        <taxon>Sacoglossa</taxon>
        <taxon>Placobranchoidea</taxon>
        <taxon>Plakobranchidae</taxon>
        <taxon>Plakobranchus</taxon>
    </lineage>
</organism>
<proteinExistence type="predicted"/>
<feature type="domain" description="Transposable element P transposase-like GTP-binding insertion" evidence="1">
    <location>
        <begin position="4"/>
        <end position="77"/>
    </location>
</feature>
<evidence type="ECO:0000313" key="3">
    <source>
        <dbReference type="Proteomes" id="UP000735302"/>
    </source>
</evidence>
<accession>A0AAV4BLA9</accession>